<organism evidence="1 2">
    <name type="scientific">Symbiodinium pilosum</name>
    <name type="common">Dinoflagellate</name>
    <dbReference type="NCBI Taxonomy" id="2952"/>
    <lineage>
        <taxon>Eukaryota</taxon>
        <taxon>Sar</taxon>
        <taxon>Alveolata</taxon>
        <taxon>Dinophyceae</taxon>
        <taxon>Suessiales</taxon>
        <taxon>Symbiodiniaceae</taxon>
        <taxon>Symbiodinium</taxon>
    </lineage>
</organism>
<keyword evidence="2" id="KW-1185">Reference proteome</keyword>
<name>A0A812VNI2_SYMPI</name>
<feature type="non-terminal residue" evidence="1">
    <location>
        <position position="83"/>
    </location>
</feature>
<proteinExistence type="predicted"/>
<sequence length="83" mass="9665">DLLKEWKDKCTNATNTPFPNEELCKQKLCQYHDKKISCDLTQGTFEQKSCDLHKEYTCSKYSDCYAGKKDIYDNVVSLAKENE</sequence>
<gene>
    <name evidence="1" type="ORF">SPIL2461_LOCUS16507</name>
</gene>
<comment type="caution">
    <text evidence="1">The sequence shown here is derived from an EMBL/GenBank/DDBJ whole genome shotgun (WGS) entry which is preliminary data.</text>
</comment>
<feature type="non-terminal residue" evidence="1">
    <location>
        <position position="1"/>
    </location>
</feature>
<dbReference type="EMBL" id="CAJNIZ010042632">
    <property type="protein sequence ID" value="CAE7629929.1"/>
    <property type="molecule type" value="Genomic_DNA"/>
</dbReference>
<reference evidence="1" key="1">
    <citation type="submission" date="2021-02" db="EMBL/GenBank/DDBJ databases">
        <authorList>
            <person name="Dougan E. K."/>
            <person name="Rhodes N."/>
            <person name="Thang M."/>
            <person name="Chan C."/>
        </authorList>
    </citation>
    <scope>NUCLEOTIDE SEQUENCE</scope>
</reference>
<evidence type="ECO:0000313" key="2">
    <source>
        <dbReference type="Proteomes" id="UP000649617"/>
    </source>
</evidence>
<accession>A0A812VNI2</accession>
<protein>
    <submittedName>
        <fullName evidence="1">Uncharacterized protein</fullName>
    </submittedName>
</protein>
<dbReference type="Proteomes" id="UP000649617">
    <property type="component" value="Unassembled WGS sequence"/>
</dbReference>
<dbReference type="AlphaFoldDB" id="A0A812VNI2"/>
<dbReference type="OrthoDB" id="10496765at2759"/>
<evidence type="ECO:0000313" key="1">
    <source>
        <dbReference type="EMBL" id="CAE7629929.1"/>
    </source>
</evidence>